<dbReference type="EMBL" id="JAPDPJ010000143">
    <property type="protein sequence ID" value="MCW3789623.1"/>
    <property type="molecule type" value="Genomic_DNA"/>
</dbReference>
<reference evidence="1" key="1">
    <citation type="submission" date="2022-10" db="EMBL/GenBank/DDBJ databases">
        <authorList>
            <person name="Yu W.X."/>
        </authorList>
    </citation>
    <scope>NUCLEOTIDE SEQUENCE</scope>
    <source>
        <strain evidence="1">AAT</strain>
    </source>
</reference>
<name>A0AAE3M9M6_9BACT</name>
<dbReference type="Gene3D" id="2.180.10.10">
    <property type="entry name" value="RHS repeat-associated core"/>
    <property type="match status" value="1"/>
</dbReference>
<protein>
    <submittedName>
        <fullName evidence="1">Uncharacterized protein</fullName>
    </submittedName>
</protein>
<sequence>MKRATNILLTLFLILSRFYTYGQITNEPLLIIKDNLLDINYNAKQEYCLFDAKPKDLIENPEFRAQLIKEHRIKSITYKTSSDEKTELFDSTGHLKNVRIIYKQEQIREVSYFNEINNLSFLVKSLPDKKPYKNLYFYNYDKSGNLVSYIEIDKRGFFRRRYRAMQNYLYDTIGNLREIQGIKQFDYDSTNRLVLEKEINIYGERFTKVNRIKWDRANYANRQFKEYFYYPSGLLKQIRINHFDSLEFKNYKITFEYDDLDRLKKITKYHASGEEWKVNRLEYSNGNIITNSETLYFGGSDSFTIVKKQYHYENGLITKSEEFFSNKRTTEKLREEVKYEYTFY</sequence>
<dbReference type="AlphaFoldDB" id="A0AAE3M9M6"/>
<comment type="caution">
    <text evidence="1">The sequence shown here is derived from an EMBL/GenBank/DDBJ whole genome shotgun (WGS) entry which is preliminary data.</text>
</comment>
<accession>A0AAE3M9M6</accession>
<keyword evidence="2" id="KW-1185">Reference proteome</keyword>
<dbReference type="Proteomes" id="UP001209229">
    <property type="component" value="Unassembled WGS sequence"/>
</dbReference>
<evidence type="ECO:0000313" key="1">
    <source>
        <dbReference type="EMBL" id="MCW3789623.1"/>
    </source>
</evidence>
<organism evidence="1 2">
    <name type="scientific">Plebeiibacterium sediminum</name>
    <dbReference type="NCBI Taxonomy" id="2992112"/>
    <lineage>
        <taxon>Bacteria</taxon>
        <taxon>Pseudomonadati</taxon>
        <taxon>Bacteroidota</taxon>
        <taxon>Bacteroidia</taxon>
        <taxon>Marinilabiliales</taxon>
        <taxon>Marinilabiliaceae</taxon>
        <taxon>Plebeiibacterium</taxon>
    </lineage>
</organism>
<dbReference type="RefSeq" id="WP_301193171.1">
    <property type="nucleotide sequence ID" value="NZ_JAPDPJ010000143.1"/>
</dbReference>
<proteinExistence type="predicted"/>
<gene>
    <name evidence="1" type="ORF">OM075_24395</name>
</gene>
<evidence type="ECO:0000313" key="2">
    <source>
        <dbReference type="Proteomes" id="UP001209229"/>
    </source>
</evidence>